<dbReference type="GO" id="GO:0005856">
    <property type="term" value="C:cytoskeleton"/>
    <property type="evidence" value="ECO:0007669"/>
    <property type="project" value="TreeGrafter"/>
</dbReference>
<dbReference type="Proteomes" id="UP001489004">
    <property type="component" value="Unassembled WGS sequence"/>
</dbReference>
<dbReference type="AlphaFoldDB" id="A0AAW1PWT1"/>
<gene>
    <name evidence="3" type="ORF">WJX72_002827</name>
</gene>
<accession>A0AAW1PWT1</accession>
<keyword evidence="4" id="KW-1185">Reference proteome</keyword>
<sequence>MPQIFSMNGEPGANGPKTSAVPSPVYGIQTLDCSEEEWQERVDLAAAYRLLHKMKLNESIFNHLTAEIPGSNGGAFLVLPFGLMWNEVTASNLLTVDVDGKVLRGDGIPEETAFVIHSRIHTNRPNSRCVMHTHQPWATALCCLEDPRLPMIHQQSQAFYNDIAYDPDYNGLVVECDEGDRLAQVMGDKHTLLHSNHGVIVAAESIARAFDYIYYLERAANLAVTAMSTGKKLKLIRDTVAASFKQAFDSPGGLEYSKKSFEAYKRELMRQGDADFLT</sequence>
<dbReference type="InterPro" id="IPR051017">
    <property type="entry name" value="Aldolase-II_Adducin_sf"/>
</dbReference>
<dbReference type="Pfam" id="PF00596">
    <property type="entry name" value="Aldolase_II"/>
    <property type="match status" value="1"/>
</dbReference>
<dbReference type="PANTHER" id="PTHR10672:SF21">
    <property type="entry name" value="CLASS II ALDOLASE_ADDUCIN N-TERMINAL DOMAIN-CONTAINING PROTEIN"/>
    <property type="match status" value="1"/>
</dbReference>
<dbReference type="Gene3D" id="3.40.225.10">
    <property type="entry name" value="Class II aldolase/adducin N-terminal domain"/>
    <property type="match status" value="1"/>
</dbReference>
<comment type="caution">
    <text evidence="3">The sequence shown here is derived from an EMBL/GenBank/DDBJ whole genome shotgun (WGS) entry which is preliminary data.</text>
</comment>
<dbReference type="SMART" id="SM01007">
    <property type="entry name" value="Aldolase_II"/>
    <property type="match status" value="1"/>
</dbReference>
<dbReference type="InterPro" id="IPR001303">
    <property type="entry name" value="Aldolase_II/adducin_N"/>
</dbReference>
<dbReference type="EMBL" id="JALJOR010000007">
    <property type="protein sequence ID" value="KAK9814245.1"/>
    <property type="molecule type" value="Genomic_DNA"/>
</dbReference>
<proteinExistence type="predicted"/>
<dbReference type="SUPFAM" id="SSF53639">
    <property type="entry name" value="AraD/HMP-PK domain-like"/>
    <property type="match status" value="1"/>
</dbReference>
<reference evidence="3 4" key="1">
    <citation type="journal article" date="2024" name="Nat. Commun.">
        <title>Phylogenomics reveals the evolutionary origins of lichenization in chlorophyte algae.</title>
        <authorList>
            <person name="Puginier C."/>
            <person name="Libourel C."/>
            <person name="Otte J."/>
            <person name="Skaloud P."/>
            <person name="Haon M."/>
            <person name="Grisel S."/>
            <person name="Petersen M."/>
            <person name="Berrin J.G."/>
            <person name="Delaux P.M."/>
            <person name="Dal Grande F."/>
            <person name="Keller J."/>
        </authorList>
    </citation>
    <scope>NUCLEOTIDE SEQUENCE [LARGE SCALE GENOMIC DNA]</scope>
    <source>
        <strain evidence="3 4">SAG 2043</strain>
    </source>
</reference>
<feature type="domain" description="Class II aldolase/adducin N-terminal" evidence="2">
    <location>
        <begin position="42"/>
        <end position="224"/>
    </location>
</feature>
<dbReference type="PANTHER" id="PTHR10672">
    <property type="entry name" value="ADDUCIN"/>
    <property type="match status" value="1"/>
</dbReference>
<evidence type="ECO:0000313" key="3">
    <source>
        <dbReference type="EMBL" id="KAK9814245.1"/>
    </source>
</evidence>
<dbReference type="InterPro" id="IPR036409">
    <property type="entry name" value="Aldolase_II/adducin_N_sf"/>
</dbReference>
<evidence type="ECO:0000256" key="1">
    <source>
        <dbReference type="SAM" id="MobiDB-lite"/>
    </source>
</evidence>
<feature type="region of interest" description="Disordered" evidence="1">
    <location>
        <begin position="1"/>
        <end position="21"/>
    </location>
</feature>
<name>A0AAW1PWT1_9CHLO</name>
<evidence type="ECO:0000313" key="4">
    <source>
        <dbReference type="Proteomes" id="UP001489004"/>
    </source>
</evidence>
<dbReference type="GO" id="GO:0051015">
    <property type="term" value="F:actin filament binding"/>
    <property type="evidence" value="ECO:0007669"/>
    <property type="project" value="TreeGrafter"/>
</dbReference>
<protein>
    <recommendedName>
        <fullName evidence="2">Class II aldolase/adducin N-terminal domain-containing protein</fullName>
    </recommendedName>
</protein>
<dbReference type="NCBIfam" id="NF005451">
    <property type="entry name" value="PRK07044.1"/>
    <property type="match status" value="1"/>
</dbReference>
<organism evidence="3 4">
    <name type="scientific">[Myrmecia] bisecta</name>
    <dbReference type="NCBI Taxonomy" id="41462"/>
    <lineage>
        <taxon>Eukaryota</taxon>
        <taxon>Viridiplantae</taxon>
        <taxon>Chlorophyta</taxon>
        <taxon>core chlorophytes</taxon>
        <taxon>Trebouxiophyceae</taxon>
        <taxon>Trebouxiales</taxon>
        <taxon>Trebouxiaceae</taxon>
        <taxon>Myrmecia</taxon>
    </lineage>
</organism>
<evidence type="ECO:0000259" key="2">
    <source>
        <dbReference type="SMART" id="SM01007"/>
    </source>
</evidence>